<sequence>MDKNGGKSGNFAWGEIFALGRKNPKVVERDPSGNFAWGEISAPGAKKLRLGRKSAVTTVS</sequence>
<proteinExistence type="predicted"/>
<dbReference type="Proteomes" id="UP000265520">
    <property type="component" value="Unassembled WGS sequence"/>
</dbReference>
<reference evidence="1 2" key="1">
    <citation type="journal article" date="2018" name="Front. Plant Sci.">
        <title>Red Clover (Trifolium pratense) and Zigzag Clover (T. medium) - A Picture of Genomic Similarities and Differences.</title>
        <authorList>
            <person name="Dluhosova J."/>
            <person name="Istvanek J."/>
            <person name="Nedelnik J."/>
            <person name="Repkova J."/>
        </authorList>
    </citation>
    <scope>NUCLEOTIDE SEQUENCE [LARGE SCALE GENOMIC DNA]</scope>
    <source>
        <strain evidence="2">cv. 10/8</strain>
        <tissue evidence="1">Leaf</tissue>
    </source>
</reference>
<accession>A0A392SKV2</accession>
<dbReference type="AlphaFoldDB" id="A0A392SKV2"/>
<comment type="caution">
    <text evidence="1">The sequence shown here is derived from an EMBL/GenBank/DDBJ whole genome shotgun (WGS) entry which is preliminary data.</text>
</comment>
<protein>
    <submittedName>
        <fullName evidence="1">Uncharacterized protein</fullName>
    </submittedName>
</protein>
<evidence type="ECO:0000313" key="1">
    <source>
        <dbReference type="EMBL" id="MCI49501.1"/>
    </source>
</evidence>
<keyword evidence="2" id="KW-1185">Reference proteome</keyword>
<evidence type="ECO:0000313" key="2">
    <source>
        <dbReference type="Proteomes" id="UP000265520"/>
    </source>
</evidence>
<organism evidence="1 2">
    <name type="scientific">Trifolium medium</name>
    <dbReference type="NCBI Taxonomy" id="97028"/>
    <lineage>
        <taxon>Eukaryota</taxon>
        <taxon>Viridiplantae</taxon>
        <taxon>Streptophyta</taxon>
        <taxon>Embryophyta</taxon>
        <taxon>Tracheophyta</taxon>
        <taxon>Spermatophyta</taxon>
        <taxon>Magnoliopsida</taxon>
        <taxon>eudicotyledons</taxon>
        <taxon>Gunneridae</taxon>
        <taxon>Pentapetalae</taxon>
        <taxon>rosids</taxon>
        <taxon>fabids</taxon>
        <taxon>Fabales</taxon>
        <taxon>Fabaceae</taxon>
        <taxon>Papilionoideae</taxon>
        <taxon>50 kb inversion clade</taxon>
        <taxon>NPAAA clade</taxon>
        <taxon>Hologalegina</taxon>
        <taxon>IRL clade</taxon>
        <taxon>Trifolieae</taxon>
        <taxon>Trifolium</taxon>
    </lineage>
</organism>
<name>A0A392SKV2_9FABA</name>
<dbReference type="EMBL" id="LXQA010402104">
    <property type="protein sequence ID" value="MCI49501.1"/>
    <property type="molecule type" value="Genomic_DNA"/>
</dbReference>